<sequence length="123" mass="13577">MASLQTADEITTTLERLHGKRIVLLQVLGINSLKSLTPSVDVLVGETVETSEAVDRVLTLRTGRHLIRFDLQRTGKVVWLRSNESFHLGAGSMPTARLITEEGAIDLTEPAKTKRITVTVDDR</sequence>
<dbReference type="Proteomes" id="UP001209083">
    <property type="component" value="Chromosome"/>
</dbReference>
<dbReference type="RefSeq" id="WP_349640048.1">
    <property type="nucleotide sequence ID" value="NZ_CP090958.1"/>
</dbReference>
<dbReference type="EMBL" id="CP090958">
    <property type="protein sequence ID" value="WGW13232.1"/>
    <property type="molecule type" value="Genomic_DNA"/>
</dbReference>
<name>A0ABY8QW20_9MICO</name>
<organism evidence="1 2">
    <name type="scientific">Saxibacter everestensis</name>
    <dbReference type="NCBI Taxonomy" id="2909229"/>
    <lineage>
        <taxon>Bacteria</taxon>
        <taxon>Bacillati</taxon>
        <taxon>Actinomycetota</taxon>
        <taxon>Actinomycetes</taxon>
        <taxon>Micrococcales</taxon>
        <taxon>Brevibacteriaceae</taxon>
        <taxon>Saxibacter</taxon>
    </lineage>
</organism>
<keyword evidence="2" id="KW-1185">Reference proteome</keyword>
<evidence type="ECO:0000313" key="2">
    <source>
        <dbReference type="Proteomes" id="UP001209083"/>
    </source>
</evidence>
<accession>A0ABY8QW20</accession>
<protein>
    <submittedName>
        <fullName evidence="1">Uncharacterized protein</fullName>
    </submittedName>
</protein>
<reference evidence="1 2" key="1">
    <citation type="submission" date="2023-05" db="EMBL/GenBank/DDBJ databases">
        <title>Lithophilousrod everest ZFBP1038 complete genpme.</title>
        <authorList>
            <person name="Tian M."/>
        </authorList>
    </citation>
    <scope>NUCLEOTIDE SEQUENCE [LARGE SCALE GENOMIC DNA]</scope>
    <source>
        <strain evidence="1 2">ZFBP1038</strain>
    </source>
</reference>
<proteinExistence type="predicted"/>
<gene>
    <name evidence="1" type="ORF">LWF01_05550</name>
</gene>
<evidence type="ECO:0000313" key="1">
    <source>
        <dbReference type="EMBL" id="WGW13232.1"/>
    </source>
</evidence>